<keyword evidence="2" id="KW-1185">Reference proteome</keyword>
<evidence type="ECO:0000313" key="2">
    <source>
        <dbReference type="Proteomes" id="UP000600946"/>
    </source>
</evidence>
<accession>A0ABQ3A8X1</accession>
<dbReference type="EMBL" id="BMUU01000006">
    <property type="protein sequence ID" value="GGY40574.1"/>
    <property type="molecule type" value="Genomic_DNA"/>
</dbReference>
<reference evidence="2" key="1">
    <citation type="journal article" date="2019" name="Int. J. Syst. Evol. Microbiol.">
        <title>The Global Catalogue of Microorganisms (GCM) 10K type strain sequencing project: providing services to taxonomists for standard genome sequencing and annotation.</title>
        <authorList>
            <consortium name="The Broad Institute Genomics Platform"/>
            <consortium name="The Broad Institute Genome Sequencing Center for Infectious Disease"/>
            <person name="Wu L."/>
            <person name="Ma J."/>
        </authorList>
    </citation>
    <scope>NUCLEOTIDE SEQUENCE [LARGE SCALE GENOMIC DNA]</scope>
    <source>
        <strain evidence="2">JCM 4594</strain>
    </source>
</reference>
<proteinExistence type="predicted"/>
<gene>
    <name evidence="1" type="ORF">GCM10010326_38230</name>
</gene>
<dbReference type="GeneID" id="96291766"/>
<evidence type="ECO:0000313" key="1">
    <source>
        <dbReference type="EMBL" id="GGY40574.1"/>
    </source>
</evidence>
<comment type="caution">
    <text evidence="1">The sequence shown here is derived from an EMBL/GenBank/DDBJ whole genome shotgun (WGS) entry which is preliminary data.</text>
</comment>
<dbReference type="Proteomes" id="UP000600946">
    <property type="component" value="Unassembled WGS sequence"/>
</dbReference>
<protein>
    <submittedName>
        <fullName evidence="1">Uncharacterized protein</fullName>
    </submittedName>
</protein>
<dbReference type="RefSeq" id="WP_190027731.1">
    <property type="nucleotide sequence ID" value="NZ_BMUU01000006.1"/>
</dbReference>
<name>A0ABQ3A8X1_9ACTN</name>
<sequence length="114" mass="12112">MTQSSSTEPAGAQAFLAVCGNTHLFPGARCRVQGLSDPTAFAADPRPVELELRLSDDVVTEAELHPSRQVGPVLAVSAYTTGAGTTIEARTWLIREFARRGDDVELTIGGRAET</sequence>
<organism evidence="1 2">
    <name type="scientific">Streptomyces xanthochromogenes</name>
    <dbReference type="NCBI Taxonomy" id="67384"/>
    <lineage>
        <taxon>Bacteria</taxon>
        <taxon>Bacillati</taxon>
        <taxon>Actinomycetota</taxon>
        <taxon>Actinomycetes</taxon>
        <taxon>Kitasatosporales</taxon>
        <taxon>Streptomycetaceae</taxon>
        <taxon>Streptomyces</taxon>
    </lineage>
</organism>